<dbReference type="InterPro" id="IPR011335">
    <property type="entry name" value="Restrct_endonuc-II-like"/>
</dbReference>
<dbReference type="Proteomes" id="UP000269154">
    <property type="component" value="Unassembled WGS sequence"/>
</dbReference>
<evidence type="ECO:0000259" key="1">
    <source>
        <dbReference type="Pfam" id="PF05685"/>
    </source>
</evidence>
<dbReference type="EMBL" id="RCBY01000200">
    <property type="protein sequence ID" value="RQH28889.1"/>
    <property type="molecule type" value="Genomic_DNA"/>
</dbReference>
<accession>A0A3N6P4G2</accession>
<organism evidence="2 3">
    <name type="scientific">Okeania hirsuta</name>
    <dbReference type="NCBI Taxonomy" id="1458930"/>
    <lineage>
        <taxon>Bacteria</taxon>
        <taxon>Bacillati</taxon>
        <taxon>Cyanobacteriota</taxon>
        <taxon>Cyanophyceae</taxon>
        <taxon>Oscillatoriophycideae</taxon>
        <taxon>Oscillatoriales</taxon>
        <taxon>Microcoleaceae</taxon>
        <taxon>Okeania</taxon>
    </lineage>
</organism>
<dbReference type="InterPro" id="IPR012296">
    <property type="entry name" value="Nuclease_put_TT1808"/>
</dbReference>
<dbReference type="CDD" id="cd06260">
    <property type="entry name" value="DUF820-like"/>
    <property type="match status" value="1"/>
</dbReference>
<evidence type="ECO:0000313" key="2">
    <source>
        <dbReference type="EMBL" id="RQH28889.1"/>
    </source>
</evidence>
<feature type="domain" description="Putative restriction endonuclease" evidence="1">
    <location>
        <begin position="12"/>
        <end position="180"/>
    </location>
</feature>
<name>A0A3N6P4G2_9CYAN</name>
<dbReference type="Pfam" id="PF05685">
    <property type="entry name" value="Uma2"/>
    <property type="match status" value="1"/>
</dbReference>
<dbReference type="PANTHER" id="PTHR36558">
    <property type="entry name" value="GLR1098 PROTEIN"/>
    <property type="match status" value="1"/>
</dbReference>
<dbReference type="SUPFAM" id="SSF52980">
    <property type="entry name" value="Restriction endonuclease-like"/>
    <property type="match status" value="1"/>
</dbReference>
<dbReference type="Gene3D" id="3.90.1570.10">
    <property type="entry name" value="tt1808, chain A"/>
    <property type="match status" value="1"/>
</dbReference>
<evidence type="ECO:0000313" key="3">
    <source>
        <dbReference type="Proteomes" id="UP000269154"/>
    </source>
</evidence>
<sequence>MQATEQKYYSTEEYLELEEAAEFRSEYRQGEIIKMVGCTPNHNLISGNFYAALKYALKGKPYRVFMTDLRLWIPESRLYTYPDVMVVAIPLVYAENRRDTITNPLIIAEILSNSTESYDRGKKFEYYRSMSSFQEYILIDQYRNHVEQFSKTEEGKWLLSEFSNPEDILYLSSVESGISLQDIYEEVEFEE</sequence>
<keyword evidence="2" id="KW-0255">Endonuclease</keyword>
<proteinExistence type="predicted"/>
<dbReference type="InterPro" id="IPR008538">
    <property type="entry name" value="Uma2"/>
</dbReference>
<dbReference type="GO" id="GO:0004519">
    <property type="term" value="F:endonuclease activity"/>
    <property type="evidence" value="ECO:0007669"/>
    <property type="project" value="UniProtKB-KW"/>
</dbReference>
<keyword evidence="2" id="KW-0540">Nuclease</keyword>
<gene>
    <name evidence="2" type="ORF">D5R40_25120</name>
</gene>
<keyword evidence="2" id="KW-0378">Hydrolase</keyword>
<dbReference type="RefSeq" id="WP_124146571.1">
    <property type="nucleotide sequence ID" value="NZ_CAWOKI010000173.1"/>
</dbReference>
<reference evidence="2 3" key="1">
    <citation type="journal article" date="2018" name="ACS Chem. Biol.">
        <title>Ketoreductase domain dysfunction expands chemodiversity: malyngamide biosynthesis in the cyanobacterium Okeania hirsuta.</title>
        <authorList>
            <person name="Moss N.A."/>
            <person name="Leao T."/>
            <person name="Rankin M."/>
            <person name="McCullough T.M."/>
            <person name="Qu P."/>
            <person name="Korobeynikov A."/>
            <person name="Smith J.L."/>
            <person name="Gerwick L."/>
            <person name="Gerwick W.H."/>
        </authorList>
    </citation>
    <scope>NUCLEOTIDE SEQUENCE [LARGE SCALE GENOMIC DNA]</scope>
    <source>
        <strain evidence="2 3">PAB10Feb10-1</strain>
    </source>
</reference>
<comment type="caution">
    <text evidence="2">The sequence shown here is derived from an EMBL/GenBank/DDBJ whole genome shotgun (WGS) entry which is preliminary data.</text>
</comment>
<dbReference type="OrthoDB" id="422510at2"/>
<dbReference type="AlphaFoldDB" id="A0A3N6P4G2"/>
<protein>
    <submittedName>
        <fullName evidence="2">Uma2 family endonuclease</fullName>
    </submittedName>
</protein>
<keyword evidence="3" id="KW-1185">Reference proteome</keyword>
<dbReference type="PANTHER" id="PTHR36558:SF1">
    <property type="entry name" value="RESTRICTION ENDONUCLEASE DOMAIN-CONTAINING PROTEIN-RELATED"/>
    <property type="match status" value="1"/>
</dbReference>